<name>A0A6L8LGJ9_9RHOB</name>
<gene>
    <name evidence="2" type="ORF">GR167_06245</name>
</gene>
<dbReference type="InterPro" id="IPR009506">
    <property type="entry name" value="YjiS-like"/>
</dbReference>
<dbReference type="RefSeq" id="WP_160972556.1">
    <property type="nucleotide sequence ID" value="NZ_WWEN01000002.1"/>
</dbReference>
<organism evidence="2 3">
    <name type="scientific">Thalassovita mangrovi</name>
    <dbReference type="NCBI Taxonomy" id="2692236"/>
    <lineage>
        <taxon>Bacteria</taxon>
        <taxon>Pseudomonadati</taxon>
        <taxon>Pseudomonadota</taxon>
        <taxon>Alphaproteobacteria</taxon>
        <taxon>Rhodobacterales</taxon>
        <taxon>Roseobacteraceae</taxon>
        <taxon>Thalassovita</taxon>
    </lineage>
</organism>
<feature type="domain" description="YjiS-like" evidence="1">
    <location>
        <begin position="33"/>
        <end position="68"/>
    </location>
</feature>
<accession>A0A6L8LGJ9</accession>
<dbReference type="Pfam" id="PF06568">
    <property type="entry name" value="YjiS-like"/>
    <property type="match status" value="1"/>
</dbReference>
<keyword evidence="3" id="KW-1185">Reference proteome</keyword>
<evidence type="ECO:0000313" key="2">
    <source>
        <dbReference type="EMBL" id="MYM54895.1"/>
    </source>
</evidence>
<dbReference type="AlphaFoldDB" id="A0A6L8LGJ9"/>
<reference evidence="2 3" key="1">
    <citation type="submission" date="2020-01" db="EMBL/GenBank/DDBJ databases">
        <authorList>
            <person name="Chen S."/>
        </authorList>
    </citation>
    <scope>NUCLEOTIDE SEQUENCE [LARGE SCALE GENOMIC DNA]</scope>
    <source>
        <strain evidence="2 3">GS-10</strain>
    </source>
</reference>
<sequence length="75" mass="8208">MSVYDNNTQYRSGAIASLISRGALGIANTIIALRDAVVEWNATRVTMNELSKLSNRELEDIGLCRADIAAVARQR</sequence>
<dbReference type="EMBL" id="WWEN01000002">
    <property type="protein sequence ID" value="MYM54895.1"/>
    <property type="molecule type" value="Genomic_DNA"/>
</dbReference>
<proteinExistence type="predicted"/>
<comment type="caution">
    <text evidence="2">The sequence shown here is derived from an EMBL/GenBank/DDBJ whole genome shotgun (WGS) entry which is preliminary data.</text>
</comment>
<dbReference type="Proteomes" id="UP000479043">
    <property type="component" value="Unassembled WGS sequence"/>
</dbReference>
<protein>
    <submittedName>
        <fullName evidence="2">DUF1127 domain-containing protein</fullName>
    </submittedName>
</protein>
<evidence type="ECO:0000313" key="3">
    <source>
        <dbReference type="Proteomes" id="UP000479043"/>
    </source>
</evidence>
<evidence type="ECO:0000259" key="1">
    <source>
        <dbReference type="Pfam" id="PF06568"/>
    </source>
</evidence>